<dbReference type="STRING" id="1448321.A0A317W3X2"/>
<accession>A0A317W3X2</accession>
<feature type="compositionally biased region" description="Low complexity" evidence="1">
    <location>
        <begin position="300"/>
        <end position="317"/>
    </location>
</feature>
<keyword evidence="4" id="KW-1185">Reference proteome</keyword>
<evidence type="ECO:0000313" key="3">
    <source>
        <dbReference type="EMBL" id="PWY80649.1"/>
    </source>
</evidence>
<dbReference type="InterPro" id="IPR039483">
    <property type="entry name" value="Meu6_PH_dom"/>
</dbReference>
<feature type="compositionally biased region" description="Low complexity" evidence="1">
    <location>
        <begin position="10"/>
        <end position="55"/>
    </location>
</feature>
<dbReference type="OrthoDB" id="5593352at2759"/>
<gene>
    <name evidence="3" type="ORF">BO70DRAFT_292830</name>
</gene>
<dbReference type="VEuPathDB" id="FungiDB:BO70DRAFT_292830"/>
<feature type="compositionally biased region" description="Basic and acidic residues" evidence="1">
    <location>
        <begin position="464"/>
        <end position="485"/>
    </location>
</feature>
<feature type="compositionally biased region" description="Basic and acidic residues" evidence="1">
    <location>
        <begin position="56"/>
        <end position="76"/>
    </location>
</feature>
<feature type="compositionally biased region" description="Low complexity" evidence="1">
    <location>
        <begin position="487"/>
        <end position="500"/>
    </location>
</feature>
<dbReference type="AlphaFoldDB" id="A0A317W3X2"/>
<dbReference type="InterPro" id="IPR001849">
    <property type="entry name" value="PH_domain"/>
</dbReference>
<dbReference type="InterPro" id="IPR011993">
    <property type="entry name" value="PH-like_dom_sf"/>
</dbReference>
<feature type="region of interest" description="Disordered" evidence="1">
    <location>
        <begin position="1"/>
        <end position="81"/>
    </location>
</feature>
<dbReference type="GeneID" id="37061655"/>
<evidence type="ECO:0000259" key="2">
    <source>
        <dbReference type="PROSITE" id="PS50003"/>
    </source>
</evidence>
<sequence length="521" mass="55112">MSDVQKPVEETPAAVPATAPATEAPAATETPATETAATEAPQETVAETTEAAPAAEEPKADAPAEETKEEPKKEEVTPASEGILGYKAPGLVKGLRFAKRFFYFSDDAVEAKQLSVFHQNEKPAVANPIAAWASQTGKGLLFFTKRAEDKTTPAGIFNLAEISDIAKEGSSELHFKVHGQKHTFQAASASERDSWIAALEAKAAEAKAEKEAVTSSEGYKAELEKLSKPAVAEPAKKAAEPKEEAAPVEDKKEEKAASKSRSQSRKRASIFGTLLGKKEETEEKKEEKVEEPKPAETADEAPANLTTAAAAAAAPVEASDKKEEKEDKKTDAPAAQKSKRASLFGNFFQKVTSPSHEKSEKEATAPVETPVASTAPQLDNPVEEAAVKPIEPESVTAPAETEASKEATPAQSPAAETPKDKRRTSFFGNFGKKKGDSDNEGADGEPKSKTNKLGGIFRKPSKAVKSEVKDTKETTEAEAAPKEETVQESPAEESAQPAEAPAEENKPVNVASTSTPVQAAA</sequence>
<dbReference type="EMBL" id="MSFL01000014">
    <property type="protein sequence ID" value="PWY80649.1"/>
    <property type="molecule type" value="Genomic_DNA"/>
</dbReference>
<feature type="compositionally biased region" description="Polar residues" evidence="1">
    <location>
        <begin position="510"/>
        <end position="521"/>
    </location>
</feature>
<evidence type="ECO:0000313" key="4">
    <source>
        <dbReference type="Proteomes" id="UP000247233"/>
    </source>
</evidence>
<comment type="caution">
    <text evidence="3">The sequence shown here is derived from an EMBL/GenBank/DDBJ whole genome shotgun (WGS) entry which is preliminary data.</text>
</comment>
<dbReference type="RefSeq" id="XP_025398952.1">
    <property type="nucleotide sequence ID" value="XM_025539418.1"/>
</dbReference>
<feature type="domain" description="PH" evidence="2">
    <location>
        <begin position="77"/>
        <end position="204"/>
    </location>
</feature>
<reference evidence="3 4" key="1">
    <citation type="submission" date="2016-12" db="EMBL/GenBank/DDBJ databases">
        <title>The genomes of Aspergillus section Nigri reveals drivers in fungal speciation.</title>
        <authorList>
            <consortium name="DOE Joint Genome Institute"/>
            <person name="Vesth T.C."/>
            <person name="Nybo J."/>
            <person name="Theobald S."/>
            <person name="Brandl J."/>
            <person name="Frisvad J.C."/>
            <person name="Nielsen K.F."/>
            <person name="Lyhne E.K."/>
            <person name="Kogle M.E."/>
            <person name="Kuo A."/>
            <person name="Riley R."/>
            <person name="Clum A."/>
            <person name="Nolan M."/>
            <person name="Lipzen A."/>
            <person name="Salamov A."/>
            <person name="Henrissat B."/>
            <person name="Wiebenga A."/>
            <person name="De Vries R.P."/>
            <person name="Grigoriev I.V."/>
            <person name="Mortensen U.H."/>
            <person name="Andersen M.R."/>
            <person name="Baker S.E."/>
        </authorList>
    </citation>
    <scope>NUCLEOTIDE SEQUENCE [LARGE SCALE GENOMIC DNA]</scope>
    <source>
        <strain evidence="3 4">CBS 117.55</strain>
    </source>
</reference>
<name>A0A317W3X2_9EURO</name>
<dbReference type="PROSITE" id="PS50003">
    <property type="entry name" value="PH_DOMAIN"/>
    <property type="match status" value="1"/>
</dbReference>
<proteinExistence type="predicted"/>
<feature type="compositionally biased region" description="Basic and acidic residues" evidence="1">
    <location>
        <begin position="276"/>
        <end position="296"/>
    </location>
</feature>
<dbReference type="SUPFAM" id="SSF50729">
    <property type="entry name" value="PH domain-like"/>
    <property type="match status" value="1"/>
</dbReference>
<protein>
    <recommendedName>
        <fullName evidence="2">PH domain-containing protein</fullName>
    </recommendedName>
</protein>
<dbReference type="SMART" id="SM00233">
    <property type="entry name" value="PH"/>
    <property type="match status" value="1"/>
</dbReference>
<organism evidence="3 4">
    <name type="scientific">Aspergillus heteromorphus CBS 117.55</name>
    <dbReference type="NCBI Taxonomy" id="1448321"/>
    <lineage>
        <taxon>Eukaryota</taxon>
        <taxon>Fungi</taxon>
        <taxon>Dikarya</taxon>
        <taxon>Ascomycota</taxon>
        <taxon>Pezizomycotina</taxon>
        <taxon>Eurotiomycetes</taxon>
        <taxon>Eurotiomycetidae</taxon>
        <taxon>Eurotiales</taxon>
        <taxon>Aspergillaceae</taxon>
        <taxon>Aspergillus</taxon>
        <taxon>Aspergillus subgen. Circumdati</taxon>
    </lineage>
</organism>
<evidence type="ECO:0000256" key="1">
    <source>
        <dbReference type="SAM" id="MobiDB-lite"/>
    </source>
</evidence>
<feature type="region of interest" description="Disordered" evidence="1">
    <location>
        <begin position="209"/>
        <end position="521"/>
    </location>
</feature>
<dbReference type="PANTHER" id="PTHR42073:SF1">
    <property type="entry name" value="MEIOTIC EXPRESSION UP-REGULATED PROTEIN 6"/>
    <property type="match status" value="1"/>
</dbReference>
<dbReference type="PANTHER" id="PTHR42073">
    <property type="entry name" value="MEIOTIC EXPRESSION UP-REGULATED PROTEIN 6"/>
    <property type="match status" value="1"/>
</dbReference>
<dbReference type="Pfam" id="PF15406">
    <property type="entry name" value="PH_6"/>
    <property type="match status" value="1"/>
</dbReference>
<dbReference type="InterPro" id="IPR039712">
    <property type="entry name" value="Meu6"/>
</dbReference>
<dbReference type="Gene3D" id="2.30.29.30">
    <property type="entry name" value="Pleckstrin-homology domain (PH domain)/Phosphotyrosine-binding domain (PTB)"/>
    <property type="match status" value="1"/>
</dbReference>
<feature type="compositionally biased region" description="Basic and acidic residues" evidence="1">
    <location>
        <begin position="234"/>
        <end position="257"/>
    </location>
</feature>
<feature type="compositionally biased region" description="Basic and acidic residues" evidence="1">
    <location>
        <begin position="318"/>
        <end position="331"/>
    </location>
</feature>
<dbReference type="CDD" id="cd00821">
    <property type="entry name" value="PH"/>
    <property type="match status" value="1"/>
</dbReference>
<dbReference type="Proteomes" id="UP000247233">
    <property type="component" value="Unassembled WGS sequence"/>
</dbReference>